<accession>A0A1B3Z8L9</accession>
<organism evidence="1 2">
    <name type="scientific">Sphingomonas panacis</name>
    <dbReference type="NCBI Taxonomy" id="1560345"/>
    <lineage>
        <taxon>Bacteria</taxon>
        <taxon>Pseudomonadati</taxon>
        <taxon>Pseudomonadota</taxon>
        <taxon>Alphaproteobacteria</taxon>
        <taxon>Sphingomonadales</taxon>
        <taxon>Sphingomonadaceae</taxon>
        <taxon>Sphingomonas</taxon>
    </lineage>
</organism>
<dbReference type="KEGG" id="span:AWL63_07145"/>
<dbReference type="AlphaFoldDB" id="A0A1B3Z8L9"/>
<reference evidence="1 2" key="1">
    <citation type="submission" date="2016-01" db="EMBL/GenBank/DDBJ databases">
        <title>Complete genome and mega plasmid sequence of Sphingomonas panacis DCY99 elicits systemic resistance in rice to Xanthomonas oryzae.</title>
        <authorList>
            <person name="Kim Y.J."/>
            <person name="Yang D.C."/>
            <person name="Sing P."/>
        </authorList>
    </citation>
    <scope>NUCLEOTIDE SEQUENCE [LARGE SCALE GENOMIC DNA]</scope>
    <source>
        <strain evidence="1 2">DCY99</strain>
    </source>
</reference>
<evidence type="ECO:0000313" key="1">
    <source>
        <dbReference type="EMBL" id="AOH83778.1"/>
    </source>
</evidence>
<protein>
    <submittedName>
        <fullName evidence="1">Uncharacterized protein</fullName>
    </submittedName>
</protein>
<keyword evidence="2" id="KW-1185">Reference proteome</keyword>
<gene>
    <name evidence="1" type="ORF">AWL63_07145</name>
</gene>
<dbReference type="EMBL" id="CP014168">
    <property type="protein sequence ID" value="AOH83778.1"/>
    <property type="molecule type" value="Genomic_DNA"/>
</dbReference>
<name>A0A1B3Z8L9_9SPHN</name>
<dbReference type="Proteomes" id="UP000094256">
    <property type="component" value="Chromosome"/>
</dbReference>
<evidence type="ECO:0000313" key="2">
    <source>
        <dbReference type="Proteomes" id="UP000094256"/>
    </source>
</evidence>
<proteinExistence type="predicted"/>
<sequence>MKTALKNLFKLAYRPIKRVFKQTIGPATPLLVRLLHLIPKKKFKANPSSFQKRQVDKNGRYKRKSLVSILRGKGQLICTIN</sequence>